<feature type="transmembrane region" description="Helical" evidence="4">
    <location>
        <begin position="110"/>
        <end position="129"/>
    </location>
</feature>
<dbReference type="PANTHER" id="PTHR12483:SF115">
    <property type="entry name" value="COPPER TRANSPORT PROTEIN"/>
    <property type="match status" value="1"/>
</dbReference>
<dbReference type="EMBL" id="VDMD01000001">
    <property type="protein sequence ID" value="TRM69270.1"/>
    <property type="molecule type" value="Genomic_DNA"/>
</dbReference>
<proteinExistence type="inferred from homology"/>
<dbReference type="GO" id="GO:0005375">
    <property type="term" value="F:copper ion transmembrane transporter activity"/>
    <property type="evidence" value="ECO:0007669"/>
    <property type="project" value="UniProtKB-UniRule"/>
</dbReference>
<evidence type="ECO:0000256" key="1">
    <source>
        <dbReference type="ARBA" id="ARBA00022692"/>
    </source>
</evidence>
<evidence type="ECO:0000313" key="6">
    <source>
        <dbReference type="Proteomes" id="UP000320762"/>
    </source>
</evidence>
<reference evidence="5 6" key="1">
    <citation type="journal article" date="2019" name="New Phytol.">
        <title>Comparative genomics reveals unique wood-decay strategies and fruiting body development in the Schizophyllaceae.</title>
        <authorList>
            <person name="Almasi E."/>
            <person name="Sahu N."/>
            <person name="Krizsan K."/>
            <person name="Balint B."/>
            <person name="Kovacs G.M."/>
            <person name="Kiss B."/>
            <person name="Cseklye J."/>
            <person name="Drula E."/>
            <person name="Henrissat B."/>
            <person name="Nagy I."/>
            <person name="Chovatia M."/>
            <person name="Adam C."/>
            <person name="LaButti K."/>
            <person name="Lipzen A."/>
            <person name="Riley R."/>
            <person name="Grigoriev I.V."/>
            <person name="Nagy L.G."/>
        </authorList>
    </citation>
    <scope>NUCLEOTIDE SEQUENCE [LARGE SCALE GENOMIC DNA]</scope>
    <source>
        <strain evidence="5 6">NL-1724</strain>
    </source>
</reference>
<evidence type="ECO:0000256" key="3">
    <source>
        <dbReference type="ARBA" id="ARBA00023136"/>
    </source>
</evidence>
<gene>
    <name evidence="5" type="ORF">BD626DRAFT_393261</name>
</gene>
<comment type="subcellular location">
    <subcellularLocation>
        <location evidence="4">Membrane</location>
        <topology evidence="4">Multi-pass membrane protein</topology>
    </subcellularLocation>
</comment>
<comment type="caution">
    <text evidence="5">The sequence shown here is derived from an EMBL/GenBank/DDBJ whole genome shotgun (WGS) entry which is preliminary data.</text>
</comment>
<dbReference type="Proteomes" id="UP000320762">
    <property type="component" value="Unassembled WGS sequence"/>
</dbReference>
<keyword evidence="4" id="KW-0813">Transport</keyword>
<dbReference type="InterPro" id="IPR007274">
    <property type="entry name" value="Cop_transporter"/>
</dbReference>
<dbReference type="Pfam" id="PF04145">
    <property type="entry name" value="Ctr"/>
    <property type="match status" value="1"/>
</dbReference>
<evidence type="ECO:0000256" key="4">
    <source>
        <dbReference type="RuleBase" id="RU367022"/>
    </source>
</evidence>
<accession>A0A550CWV2</accession>
<evidence type="ECO:0000313" key="5">
    <source>
        <dbReference type="EMBL" id="TRM69270.1"/>
    </source>
</evidence>
<sequence>MPMCSMNMLWNTQIADTCIVFSSWHISSNGQFILSCIAVAALGILYEYLRVVQGAIDVRVARALASSKGKAHARSGSRTPDGDSEEAGLLSGRRASKSLSRILVPPAPRALRAVVYGLIVFLSFFLMLIFMTYNAYLILAVVVGASLGHYIFGGTMDIDAVLNNASGGKSMACH</sequence>
<name>A0A550CWV2_9AGAR</name>
<keyword evidence="2 4" id="KW-1133">Transmembrane helix</keyword>
<keyword evidence="3 4" id="KW-0472">Membrane</keyword>
<dbReference type="PANTHER" id="PTHR12483">
    <property type="entry name" value="SOLUTE CARRIER FAMILY 31 COPPER TRANSPORTERS"/>
    <property type="match status" value="1"/>
</dbReference>
<feature type="transmembrane region" description="Helical" evidence="4">
    <location>
        <begin position="135"/>
        <end position="152"/>
    </location>
</feature>
<keyword evidence="1 4" id="KW-0812">Transmembrane</keyword>
<dbReference type="OrthoDB" id="161814at2759"/>
<evidence type="ECO:0000256" key="2">
    <source>
        <dbReference type="ARBA" id="ARBA00022989"/>
    </source>
</evidence>
<feature type="transmembrane region" description="Helical" evidence="4">
    <location>
        <begin position="32"/>
        <end position="49"/>
    </location>
</feature>
<keyword evidence="4" id="KW-0406">Ion transport</keyword>
<protein>
    <recommendedName>
        <fullName evidence="4">Copper transport protein</fullName>
    </recommendedName>
</protein>
<comment type="similarity">
    <text evidence="4">Belongs to the copper transporter (Ctr) (TC 1.A.56) family. SLC31A subfamily.</text>
</comment>
<dbReference type="GO" id="GO:0016020">
    <property type="term" value="C:membrane"/>
    <property type="evidence" value="ECO:0007669"/>
    <property type="project" value="UniProtKB-SubCell"/>
</dbReference>
<dbReference type="STRING" id="97359.A0A550CWV2"/>
<keyword evidence="6" id="KW-1185">Reference proteome</keyword>
<organism evidence="5 6">
    <name type="scientific">Schizophyllum amplum</name>
    <dbReference type="NCBI Taxonomy" id="97359"/>
    <lineage>
        <taxon>Eukaryota</taxon>
        <taxon>Fungi</taxon>
        <taxon>Dikarya</taxon>
        <taxon>Basidiomycota</taxon>
        <taxon>Agaricomycotina</taxon>
        <taxon>Agaricomycetes</taxon>
        <taxon>Agaricomycetidae</taxon>
        <taxon>Agaricales</taxon>
        <taxon>Schizophyllaceae</taxon>
        <taxon>Schizophyllum</taxon>
    </lineage>
</organism>
<keyword evidence="4" id="KW-0186">Copper</keyword>
<dbReference type="AlphaFoldDB" id="A0A550CWV2"/>
<keyword evidence="4" id="KW-0187">Copper transport</keyword>